<feature type="region of interest" description="Disordered" evidence="1">
    <location>
        <begin position="1"/>
        <end position="37"/>
    </location>
</feature>
<dbReference type="AlphaFoldDB" id="A0AAD8XSU7"/>
<accession>A0AAD8XSU7</accession>
<feature type="compositionally biased region" description="Acidic residues" evidence="1">
    <location>
        <begin position="26"/>
        <end position="37"/>
    </location>
</feature>
<reference evidence="3" key="1">
    <citation type="submission" date="2023-06" db="EMBL/GenBank/DDBJ databases">
        <title>Survivors Of The Sea: Transcriptome response of Skeletonema marinoi to long-term dormancy.</title>
        <authorList>
            <person name="Pinder M.I.M."/>
            <person name="Kourtchenko O."/>
            <person name="Robertson E.K."/>
            <person name="Larsson T."/>
            <person name="Maumus F."/>
            <person name="Osuna-Cruz C.M."/>
            <person name="Vancaester E."/>
            <person name="Stenow R."/>
            <person name="Vandepoele K."/>
            <person name="Ploug H."/>
            <person name="Bruchert V."/>
            <person name="Godhe A."/>
            <person name="Topel M."/>
        </authorList>
    </citation>
    <scope>NUCLEOTIDE SEQUENCE</scope>
    <source>
        <strain evidence="3">R05AC</strain>
    </source>
</reference>
<feature type="compositionally biased region" description="Low complexity" evidence="1">
    <location>
        <begin position="97"/>
        <end position="113"/>
    </location>
</feature>
<feature type="region of interest" description="Disordered" evidence="1">
    <location>
        <begin position="94"/>
        <end position="153"/>
    </location>
</feature>
<gene>
    <name evidence="3" type="ORF">QTG54_016554</name>
</gene>
<organism evidence="3 4">
    <name type="scientific">Skeletonema marinoi</name>
    <dbReference type="NCBI Taxonomy" id="267567"/>
    <lineage>
        <taxon>Eukaryota</taxon>
        <taxon>Sar</taxon>
        <taxon>Stramenopiles</taxon>
        <taxon>Ochrophyta</taxon>
        <taxon>Bacillariophyta</taxon>
        <taxon>Coscinodiscophyceae</taxon>
        <taxon>Thalassiosirophycidae</taxon>
        <taxon>Thalassiosirales</taxon>
        <taxon>Skeletonemataceae</taxon>
        <taxon>Skeletonema</taxon>
        <taxon>Skeletonema marinoi-dohrnii complex</taxon>
    </lineage>
</organism>
<dbReference type="EMBL" id="JATAAI010000058">
    <property type="protein sequence ID" value="KAK1732751.1"/>
    <property type="molecule type" value="Genomic_DNA"/>
</dbReference>
<keyword evidence="2" id="KW-1133">Transmembrane helix</keyword>
<keyword evidence="2" id="KW-0812">Transmembrane</keyword>
<keyword evidence="4" id="KW-1185">Reference proteome</keyword>
<evidence type="ECO:0000313" key="3">
    <source>
        <dbReference type="EMBL" id="KAK1732751.1"/>
    </source>
</evidence>
<evidence type="ECO:0000256" key="2">
    <source>
        <dbReference type="SAM" id="Phobius"/>
    </source>
</evidence>
<feature type="compositionally biased region" description="Basic residues" evidence="1">
    <location>
        <begin position="114"/>
        <end position="134"/>
    </location>
</feature>
<feature type="transmembrane region" description="Helical" evidence="2">
    <location>
        <begin position="53"/>
        <end position="72"/>
    </location>
</feature>
<sequence length="153" mass="15966">MQTQIPSGAHNDEEAFQPPEMNLANEADENNDEAEADVEPRYGYWSSNKNKCLAALILAATIICVLAAGGSIKTAYDSKRSNAVGLETAYGNYGPVAATSAKSSKTPTSSSKATKGKSSKAPKSKSSKAPKSKSSKAPTSAPVRAPVSRGRQM</sequence>
<dbReference type="Proteomes" id="UP001224775">
    <property type="component" value="Unassembled WGS sequence"/>
</dbReference>
<proteinExistence type="predicted"/>
<comment type="caution">
    <text evidence="3">The sequence shown here is derived from an EMBL/GenBank/DDBJ whole genome shotgun (WGS) entry which is preliminary data.</text>
</comment>
<name>A0AAD8XSU7_9STRA</name>
<evidence type="ECO:0000256" key="1">
    <source>
        <dbReference type="SAM" id="MobiDB-lite"/>
    </source>
</evidence>
<keyword evidence="2" id="KW-0472">Membrane</keyword>
<evidence type="ECO:0000313" key="4">
    <source>
        <dbReference type="Proteomes" id="UP001224775"/>
    </source>
</evidence>
<protein>
    <submittedName>
        <fullName evidence="3">Uncharacterized protein</fullName>
    </submittedName>
</protein>